<dbReference type="InterPro" id="IPR007219">
    <property type="entry name" value="XnlR_reg_dom"/>
</dbReference>
<dbReference type="GO" id="GO:0006351">
    <property type="term" value="P:DNA-templated transcription"/>
    <property type="evidence" value="ECO:0007669"/>
    <property type="project" value="InterPro"/>
</dbReference>
<feature type="region of interest" description="Disordered" evidence="2">
    <location>
        <begin position="1"/>
        <end position="39"/>
    </location>
</feature>
<keyword evidence="5" id="KW-1185">Reference proteome</keyword>
<evidence type="ECO:0000259" key="3">
    <source>
        <dbReference type="Pfam" id="PF04082"/>
    </source>
</evidence>
<dbReference type="EMBL" id="JAVRRD010000001">
    <property type="protein sequence ID" value="KAK5064186.1"/>
    <property type="molecule type" value="Genomic_DNA"/>
</dbReference>
<dbReference type="RefSeq" id="XP_064711510.1">
    <property type="nucleotide sequence ID" value="XM_064843650.1"/>
</dbReference>
<dbReference type="GO" id="GO:0003700">
    <property type="term" value="F:DNA-binding transcription factor activity"/>
    <property type="evidence" value="ECO:0007669"/>
    <property type="project" value="InterPro"/>
</dbReference>
<reference evidence="4 5" key="1">
    <citation type="submission" date="2023-08" db="EMBL/GenBank/DDBJ databases">
        <title>Black Yeasts Isolated from many extreme environments.</title>
        <authorList>
            <person name="Coleine C."/>
            <person name="Stajich J.E."/>
            <person name="Selbmann L."/>
        </authorList>
    </citation>
    <scope>NUCLEOTIDE SEQUENCE [LARGE SCALE GENOMIC DNA]</scope>
    <source>
        <strain evidence="4 5">CCFEE 5792</strain>
    </source>
</reference>
<gene>
    <name evidence="4" type="ORF">LTR84_000018</name>
</gene>
<organism evidence="4 5">
    <name type="scientific">Exophiala bonariae</name>
    <dbReference type="NCBI Taxonomy" id="1690606"/>
    <lineage>
        <taxon>Eukaryota</taxon>
        <taxon>Fungi</taxon>
        <taxon>Dikarya</taxon>
        <taxon>Ascomycota</taxon>
        <taxon>Pezizomycotina</taxon>
        <taxon>Eurotiomycetes</taxon>
        <taxon>Chaetothyriomycetidae</taxon>
        <taxon>Chaetothyriales</taxon>
        <taxon>Herpotrichiellaceae</taxon>
        <taxon>Exophiala</taxon>
    </lineage>
</organism>
<sequence>MTRDVRQISSVITHLDDHDQGSVSPQLLQSDNGEIATEPDTTDVLQLMMTSEEMTSPRRVDQPENHNSTADQGFAGRGNGYQAALSEVRQAKSPIAAGFEAETYLKKELATNHRLSALERESLTVAIDMIPQIGGCRQGWNDGYEQLDFDRHALDNSSMYPSAETMCFLSNDSRTIAGVFHSEIVSLISKSSFERMAYALIDREVHGHTRAEYIVCVNFFTLTLVGGLEAGASSNCIAKRLTSLQDRYRENAFKALHHISVLSPPSLSLLQALLAGAMLFQMAGNVEKCAQLTSTACLVCMHLGGHYFAELASDESRQESLEVRHCLGHCYIMDKSLSLSLAKRSFLPEMQIDASILMPPVPEIPSTLIFNIYIEFARIQDDVAREMRDPTSGIENPRRLRVIEDLRSRMERVRFNIQNFRSRPPQSTDDLLRGEWMGIDFTYFGLMTAISRLHFNFESSKDVRELCYENARRSLSSLRDMELHAQQSRAIRNAYCLSACWIILLYPMCPFFAILCNVVESSCWHDLKLLEDVTEGLEIFADFNASVGDLRELCQTLVSLCQTLQQDRNFVPAVAR</sequence>
<dbReference type="AlphaFoldDB" id="A0AAV9NQF3"/>
<comment type="caution">
    <text evidence="4">The sequence shown here is derived from an EMBL/GenBank/DDBJ whole genome shotgun (WGS) entry which is preliminary data.</text>
</comment>
<feature type="domain" description="Xylanolytic transcriptional activator regulatory" evidence="3">
    <location>
        <begin position="252"/>
        <end position="356"/>
    </location>
</feature>
<accession>A0AAV9NQF3</accession>
<protein>
    <recommendedName>
        <fullName evidence="3">Xylanolytic transcriptional activator regulatory domain-containing protein</fullName>
    </recommendedName>
</protein>
<feature type="region of interest" description="Disordered" evidence="2">
    <location>
        <begin position="53"/>
        <end position="78"/>
    </location>
</feature>
<dbReference type="Proteomes" id="UP001358417">
    <property type="component" value="Unassembled WGS sequence"/>
</dbReference>
<evidence type="ECO:0000313" key="5">
    <source>
        <dbReference type="Proteomes" id="UP001358417"/>
    </source>
</evidence>
<keyword evidence="1" id="KW-0539">Nucleus</keyword>
<dbReference type="GO" id="GO:0008270">
    <property type="term" value="F:zinc ion binding"/>
    <property type="evidence" value="ECO:0007669"/>
    <property type="project" value="InterPro"/>
</dbReference>
<proteinExistence type="predicted"/>
<name>A0AAV9NQF3_9EURO</name>
<dbReference type="GO" id="GO:0003677">
    <property type="term" value="F:DNA binding"/>
    <property type="evidence" value="ECO:0007669"/>
    <property type="project" value="InterPro"/>
</dbReference>
<dbReference type="InterPro" id="IPR050987">
    <property type="entry name" value="AtrR-like"/>
</dbReference>
<dbReference type="GeneID" id="89968240"/>
<feature type="compositionally biased region" description="Polar residues" evidence="2">
    <location>
        <begin position="21"/>
        <end position="32"/>
    </location>
</feature>
<dbReference type="PANTHER" id="PTHR46910">
    <property type="entry name" value="TRANSCRIPTION FACTOR PDR1"/>
    <property type="match status" value="1"/>
</dbReference>
<evidence type="ECO:0000313" key="4">
    <source>
        <dbReference type="EMBL" id="KAK5064186.1"/>
    </source>
</evidence>
<dbReference type="CDD" id="cd12148">
    <property type="entry name" value="fungal_TF_MHR"/>
    <property type="match status" value="1"/>
</dbReference>
<feature type="compositionally biased region" description="Basic and acidic residues" evidence="2">
    <location>
        <begin position="55"/>
        <end position="64"/>
    </location>
</feature>
<dbReference type="Pfam" id="PF04082">
    <property type="entry name" value="Fungal_trans"/>
    <property type="match status" value="1"/>
</dbReference>
<evidence type="ECO:0000256" key="2">
    <source>
        <dbReference type="SAM" id="MobiDB-lite"/>
    </source>
</evidence>
<evidence type="ECO:0000256" key="1">
    <source>
        <dbReference type="ARBA" id="ARBA00023242"/>
    </source>
</evidence>
<dbReference type="PANTHER" id="PTHR46910:SF5">
    <property type="entry name" value="ZN(II)2CYS6 TRANSCRIPTION FACTOR (EUROFUNG)"/>
    <property type="match status" value="1"/>
</dbReference>